<protein>
    <recommendedName>
        <fullName evidence="3">Protein-serine/threonine phosphatase</fullName>
    </recommendedName>
</protein>
<evidence type="ECO:0000313" key="1">
    <source>
        <dbReference type="EMBL" id="CAF0723355.1"/>
    </source>
</evidence>
<proteinExistence type="predicted"/>
<dbReference type="OrthoDB" id="60843at2759"/>
<dbReference type="SUPFAM" id="SSF81606">
    <property type="entry name" value="PP2C-like"/>
    <property type="match status" value="1"/>
</dbReference>
<evidence type="ECO:0008006" key="3">
    <source>
        <dbReference type="Google" id="ProtNLM"/>
    </source>
</evidence>
<sequence length="83" mass="9530">MKYVFDAICQTFELELNDIIILSTDGLFDNVSDFQIEQILARSNSLKQAAKEMVTYAVRYYVKPDDILVLMARVTTNTNLLYA</sequence>
<dbReference type="EMBL" id="CAJNOJ010000001">
    <property type="protein sequence ID" value="CAF0723355.1"/>
    <property type="molecule type" value="Genomic_DNA"/>
</dbReference>
<accession>A0A813MN98</accession>
<dbReference type="Gene3D" id="3.60.40.10">
    <property type="entry name" value="PPM-type phosphatase domain"/>
    <property type="match status" value="1"/>
</dbReference>
<reference evidence="1" key="1">
    <citation type="submission" date="2021-02" db="EMBL/GenBank/DDBJ databases">
        <authorList>
            <person name="Nowell W R."/>
        </authorList>
    </citation>
    <scope>NUCLEOTIDE SEQUENCE</scope>
</reference>
<name>A0A813MN98_ADIRI</name>
<gene>
    <name evidence="1" type="ORF">EDS130_LOCUS485</name>
</gene>
<dbReference type="AlphaFoldDB" id="A0A813MN98"/>
<dbReference type="Proteomes" id="UP000663852">
    <property type="component" value="Unassembled WGS sequence"/>
</dbReference>
<dbReference type="InterPro" id="IPR036457">
    <property type="entry name" value="PPM-type-like_dom_sf"/>
</dbReference>
<evidence type="ECO:0000313" key="2">
    <source>
        <dbReference type="Proteomes" id="UP000663852"/>
    </source>
</evidence>
<comment type="caution">
    <text evidence="1">The sequence shown here is derived from an EMBL/GenBank/DDBJ whole genome shotgun (WGS) entry which is preliminary data.</text>
</comment>
<organism evidence="1 2">
    <name type="scientific">Adineta ricciae</name>
    <name type="common">Rotifer</name>
    <dbReference type="NCBI Taxonomy" id="249248"/>
    <lineage>
        <taxon>Eukaryota</taxon>
        <taxon>Metazoa</taxon>
        <taxon>Spiralia</taxon>
        <taxon>Gnathifera</taxon>
        <taxon>Rotifera</taxon>
        <taxon>Eurotatoria</taxon>
        <taxon>Bdelloidea</taxon>
        <taxon>Adinetida</taxon>
        <taxon>Adinetidae</taxon>
        <taxon>Adineta</taxon>
    </lineage>
</organism>